<keyword evidence="2 9" id="KW-0645">Protease</keyword>
<feature type="binding site" evidence="9">
    <location>
        <position position="123"/>
    </location>
    <ligand>
        <name>Zn(2+)</name>
        <dbReference type="ChEBI" id="CHEBI:29105"/>
        <note>catalytic</note>
    </ligand>
</feature>
<keyword evidence="7 9" id="KW-0482">Metalloprotease</keyword>
<gene>
    <name evidence="9" type="primary">ddpX</name>
    <name evidence="11" type="ordered locus">amb4456</name>
</gene>
<dbReference type="SUPFAM" id="SSF55166">
    <property type="entry name" value="Hedgehog/DD-peptidase"/>
    <property type="match status" value="1"/>
</dbReference>
<evidence type="ECO:0000313" key="11">
    <source>
        <dbReference type="EMBL" id="BAE53259.1"/>
    </source>
</evidence>
<evidence type="ECO:0000256" key="9">
    <source>
        <dbReference type="HAMAP-Rule" id="MF_01924"/>
    </source>
</evidence>
<dbReference type="PANTHER" id="PTHR43126">
    <property type="entry name" value="D-ALANYL-D-ALANINE DIPEPTIDASE"/>
    <property type="match status" value="1"/>
</dbReference>
<dbReference type="HOGENOM" id="CLU_060744_1_2_5"/>
<keyword evidence="5 9" id="KW-0862">Zinc</keyword>
<keyword evidence="3 9" id="KW-0479">Metal-binding</keyword>
<comment type="cofactor">
    <cofactor evidence="9">
        <name>Zn(2+)</name>
        <dbReference type="ChEBI" id="CHEBI:29105"/>
    </cofactor>
    <text evidence="9">Binds 1 zinc ion per subunit.</text>
</comment>
<evidence type="ECO:0000256" key="1">
    <source>
        <dbReference type="ARBA" id="ARBA00001362"/>
    </source>
</evidence>
<keyword evidence="8 10" id="KW-0961">Cell wall biogenesis/degradation</keyword>
<evidence type="ECO:0000256" key="2">
    <source>
        <dbReference type="ARBA" id="ARBA00022670"/>
    </source>
</evidence>
<dbReference type="GO" id="GO:0008237">
    <property type="term" value="F:metallopeptidase activity"/>
    <property type="evidence" value="ECO:0007669"/>
    <property type="project" value="UniProtKB-KW"/>
</dbReference>
<keyword evidence="12" id="KW-1185">Reference proteome</keyword>
<dbReference type="Gene3D" id="3.30.1380.10">
    <property type="match status" value="1"/>
</dbReference>
<dbReference type="KEGG" id="mag:amb4456"/>
<sequence length="209" mass="22931">MARTIISPLYFPGVGNESRKMHPLVPITAEEHGVEILLAYATADNFTGKPVYAPAAGCWLHAEAAPLLRKAVALARPLGLSLRILDAFRPAEAQWALWNHTPDPEFLADPHRGSTHSRGVAVDLDLLDTASGQALDMGTAFDAFTPLSHHAVTGVSVEAQRNRLLLLGLMNAAGWDFYANEWWHYQMHAAARFPLLSDTVLGAERMMRE</sequence>
<dbReference type="InterPro" id="IPR009045">
    <property type="entry name" value="Zn_M74/Hedgehog-like"/>
</dbReference>
<organism evidence="11 12">
    <name type="scientific">Paramagnetospirillum magneticum (strain ATCC 700264 / AMB-1)</name>
    <name type="common">Magnetospirillum magneticum</name>
    <dbReference type="NCBI Taxonomy" id="342108"/>
    <lineage>
        <taxon>Bacteria</taxon>
        <taxon>Pseudomonadati</taxon>
        <taxon>Pseudomonadota</taxon>
        <taxon>Alphaproteobacteria</taxon>
        <taxon>Rhodospirillales</taxon>
        <taxon>Magnetospirillaceae</taxon>
        <taxon>Paramagnetospirillum</taxon>
    </lineage>
</organism>
<dbReference type="InterPro" id="IPR000755">
    <property type="entry name" value="A_A_dipeptidase"/>
</dbReference>
<evidence type="ECO:0000256" key="6">
    <source>
        <dbReference type="ARBA" id="ARBA00022997"/>
    </source>
</evidence>
<dbReference type="EMBL" id="AP007255">
    <property type="protein sequence ID" value="BAE53259.1"/>
    <property type="molecule type" value="Genomic_DNA"/>
</dbReference>
<comment type="function">
    <text evidence="9 10">Catalyzes hydrolysis of the D-alanyl-D-alanine dipeptide.</text>
</comment>
<dbReference type="PIRSF" id="PIRSF026671">
    <property type="entry name" value="AA_dipeptidase"/>
    <property type="match status" value="1"/>
</dbReference>
<dbReference type="GO" id="GO:0160237">
    <property type="term" value="F:D-Ala-D-Ala dipeptidase activity"/>
    <property type="evidence" value="ECO:0007669"/>
    <property type="project" value="UniProtKB-EC"/>
</dbReference>
<keyword evidence="4 9" id="KW-0378">Hydrolase</keyword>
<evidence type="ECO:0000256" key="5">
    <source>
        <dbReference type="ARBA" id="ARBA00022833"/>
    </source>
</evidence>
<dbReference type="EC" id="3.4.13.22" evidence="9 10"/>
<keyword evidence="6 9" id="KW-0224">Dipeptidase</keyword>
<evidence type="ECO:0000256" key="4">
    <source>
        <dbReference type="ARBA" id="ARBA00022801"/>
    </source>
</evidence>
<protein>
    <recommendedName>
        <fullName evidence="9 10">D-alanyl-D-alanine dipeptidase</fullName>
        <shortName evidence="9 10">D-Ala-D-Ala dipeptidase</shortName>
        <ecNumber evidence="9 10">3.4.13.22</ecNumber>
    </recommendedName>
</protein>
<feature type="binding site" evidence="9">
    <location>
        <position position="184"/>
    </location>
    <ligand>
        <name>Zn(2+)</name>
        <dbReference type="ChEBI" id="CHEBI:29105"/>
        <note>catalytic</note>
    </ligand>
</feature>
<dbReference type="Pfam" id="PF01427">
    <property type="entry name" value="Peptidase_M15"/>
    <property type="match status" value="1"/>
</dbReference>
<dbReference type="GO" id="GO:0008270">
    <property type="term" value="F:zinc ion binding"/>
    <property type="evidence" value="ECO:0007669"/>
    <property type="project" value="UniProtKB-UniRule"/>
</dbReference>
<feature type="site" description="Transition state stabilizer" evidence="9">
    <location>
        <position position="89"/>
    </location>
</feature>
<name>Q2VYR6_PARM1</name>
<evidence type="ECO:0000256" key="8">
    <source>
        <dbReference type="ARBA" id="ARBA00023316"/>
    </source>
</evidence>
<dbReference type="PANTHER" id="PTHR43126:SF1">
    <property type="entry name" value="D-ALANYL-D-ALANINE DIPEPTIDASE"/>
    <property type="match status" value="1"/>
</dbReference>
<feature type="binding site" evidence="9">
    <location>
        <position position="116"/>
    </location>
    <ligand>
        <name>Zn(2+)</name>
        <dbReference type="ChEBI" id="CHEBI:29105"/>
        <note>catalytic</note>
    </ligand>
</feature>
<dbReference type="GO" id="GO:0071555">
    <property type="term" value="P:cell wall organization"/>
    <property type="evidence" value="ECO:0007669"/>
    <property type="project" value="UniProtKB-KW"/>
</dbReference>
<dbReference type="AlphaFoldDB" id="Q2VYR6"/>
<dbReference type="HAMAP" id="MF_01924">
    <property type="entry name" value="A_A_dipeptidase"/>
    <property type="match status" value="1"/>
</dbReference>
<dbReference type="Proteomes" id="UP000007058">
    <property type="component" value="Chromosome"/>
</dbReference>
<feature type="active site" description="Proton donor/acceptor" evidence="9">
    <location>
        <position position="181"/>
    </location>
</feature>
<accession>Q2VYR6</accession>
<dbReference type="GO" id="GO:0006508">
    <property type="term" value="P:proteolysis"/>
    <property type="evidence" value="ECO:0007669"/>
    <property type="project" value="UniProtKB-KW"/>
</dbReference>
<comment type="catalytic activity">
    <reaction evidence="1 9 10">
        <text>D-alanyl-D-alanine + H2O = 2 D-alanine</text>
        <dbReference type="Rhea" id="RHEA:20661"/>
        <dbReference type="ChEBI" id="CHEBI:15377"/>
        <dbReference type="ChEBI" id="CHEBI:57416"/>
        <dbReference type="ChEBI" id="CHEBI:57822"/>
        <dbReference type="EC" id="3.4.13.22"/>
    </reaction>
</comment>
<proteinExistence type="inferred from homology"/>
<evidence type="ECO:0000256" key="10">
    <source>
        <dbReference type="PIRNR" id="PIRNR026671"/>
    </source>
</evidence>
<dbReference type="STRING" id="342108.amb4456"/>
<reference evidence="11 12" key="1">
    <citation type="journal article" date="2005" name="DNA Res.">
        <title>Complete genome sequence of the facultative anaerobic magnetotactic bacterium Magnetospirillum sp. strain AMB-1.</title>
        <authorList>
            <person name="Matsunaga T."/>
            <person name="Okamura Y."/>
            <person name="Fukuda Y."/>
            <person name="Wahyudi A.T."/>
            <person name="Murase Y."/>
            <person name="Takeyama H."/>
        </authorList>
    </citation>
    <scope>NUCLEOTIDE SEQUENCE [LARGE SCALE GENOMIC DNA]</scope>
    <source>
        <strain evidence="12">ATCC 700264 / AMB-1</strain>
    </source>
</reference>
<evidence type="ECO:0000256" key="7">
    <source>
        <dbReference type="ARBA" id="ARBA00023049"/>
    </source>
</evidence>
<comment type="similarity">
    <text evidence="9 10">Belongs to the peptidase M15D family.</text>
</comment>
<dbReference type="NCBIfam" id="NF007557">
    <property type="entry name" value="PRK10178.1"/>
    <property type="match status" value="1"/>
</dbReference>
<dbReference type="CDD" id="cd14840">
    <property type="entry name" value="D-Ala-D-Ala_dipeptidase_Aad"/>
    <property type="match status" value="1"/>
</dbReference>
<evidence type="ECO:0000313" key="12">
    <source>
        <dbReference type="Proteomes" id="UP000007058"/>
    </source>
</evidence>
<evidence type="ECO:0000256" key="3">
    <source>
        <dbReference type="ARBA" id="ARBA00022723"/>
    </source>
</evidence>